<feature type="binding site" description="axial binding residue" evidence="8">
    <location>
        <position position="425"/>
    </location>
    <ligand>
        <name>heme</name>
        <dbReference type="ChEBI" id="CHEBI:30413"/>
    </ligand>
    <ligandPart>
        <name>Fe</name>
        <dbReference type="ChEBI" id="CHEBI:18248"/>
    </ligandPart>
</feature>
<reference evidence="9 10" key="1">
    <citation type="submission" date="2015-04" db="EMBL/GenBank/DDBJ databases">
        <authorList>
            <person name="Syromyatnikov M.Y."/>
            <person name="Popov V.N."/>
        </authorList>
    </citation>
    <scope>NUCLEOTIDE SEQUENCE [LARGE SCALE GENOMIC DNA]</scope>
</reference>
<sequence>MMNSKIYLPIRQFVTRAANEVKEKAIPGPKYYPFLGPINDILTMGKAEKLHLTIDEYHRKYGPVFKTKLGSTDAVFISSPTFIRSIFNHEGKFPKHSMPPSWLYFNKKHSINRGLLFMDGEEWYEHRKIMNSILMKDSQWTETIIRVTCDNFIKKIKRSFNTESDEVIDNLEDELYLWSTYSILNLMLGSSTHEQSDREFDENVWKFVTSAKQIWTTSAKLLTIPPAIADKLHLKVWKDFEKTVHESISLSRKMISAFNDKNVFNCSKDGLFMKLKSHNLSDEMMTQILSDLIFAAGDTTVSTMSWCLHKIAKHNEIQSMMRKSIYESDFDYETPLVRAFLKEVLRLYPVAPFIGRILDTEATLGAYKIPKGWFALTSQYSAGHDPQNFVNPEKFSPKRWLRDEKTEKLHDFNASLPFAMGVRSCVGKKIATYQIHTLITKILQEFNLTSFNKDEVEYTLKLIGLPNKKILIGFKARQ</sequence>
<dbReference type="PRINTS" id="PR00385">
    <property type="entry name" value="P450"/>
</dbReference>
<dbReference type="GO" id="GO:0008203">
    <property type="term" value="P:cholesterol metabolic process"/>
    <property type="evidence" value="ECO:0007669"/>
    <property type="project" value="TreeGrafter"/>
</dbReference>
<keyword evidence="6 8" id="KW-0408">Iron</keyword>
<dbReference type="GO" id="GO:0004497">
    <property type="term" value="F:monooxygenase activity"/>
    <property type="evidence" value="ECO:0007669"/>
    <property type="project" value="UniProtKB-KW"/>
</dbReference>
<dbReference type="PRINTS" id="PR00463">
    <property type="entry name" value="EP450I"/>
</dbReference>
<dbReference type="GO" id="GO:0006700">
    <property type="term" value="P:C21-steroid hormone biosynthetic process"/>
    <property type="evidence" value="ECO:0007669"/>
    <property type="project" value="TreeGrafter"/>
</dbReference>
<dbReference type="GO" id="GO:0006704">
    <property type="term" value="P:glucocorticoid biosynthetic process"/>
    <property type="evidence" value="ECO:0007669"/>
    <property type="project" value="TreeGrafter"/>
</dbReference>
<proteinExistence type="inferred from homology"/>
<dbReference type="InterPro" id="IPR001128">
    <property type="entry name" value="Cyt_P450"/>
</dbReference>
<dbReference type="GO" id="GO:0020037">
    <property type="term" value="F:heme binding"/>
    <property type="evidence" value="ECO:0007669"/>
    <property type="project" value="InterPro"/>
</dbReference>
<dbReference type="SUPFAM" id="SSF48264">
    <property type="entry name" value="Cytochrome P450"/>
    <property type="match status" value="1"/>
</dbReference>
<keyword evidence="5" id="KW-0560">Oxidoreductase</keyword>
<dbReference type="PANTHER" id="PTHR24279:SF125">
    <property type="entry name" value="CYTOCHROME P450 FAMILY 24 SUBFAMILY A MEMBER 1"/>
    <property type="match status" value="1"/>
</dbReference>
<evidence type="ECO:0000256" key="8">
    <source>
        <dbReference type="PIRSR" id="PIRSR602401-1"/>
    </source>
</evidence>
<comment type="similarity">
    <text evidence="2">Belongs to the cytochrome P450 family.</text>
</comment>
<dbReference type="OrthoDB" id="3945418at2759"/>
<comment type="cofactor">
    <cofactor evidence="1 8">
        <name>heme</name>
        <dbReference type="ChEBI" id="CHEBI:30413"/>
    </cofactor>
</comment>
<dbReference type="Pfam" id="PF00067">
    <property type="entry name" value="p450"/>
    <property type="match status" value="1"/>
</dbReference>
<evidence type="ECO:0000256" key="4">
    <source>
        <dbReference type="ARBA" id="ARBA00022723"/>
    </source>
</evidence>
<dbReference type="GO" id="GO:0034650">
    <property type="term" value="P:cortisol metabolic process"/>
    <property type="evidence" value="ECO:0007669"/>
    <property type="project" value="TreeGrafter"/>
</dbReference>
<dbReference type="EMBL" id="CVRI01000054">
    <property type="protein sequence ID" value="CRL00351.1"/>
    <property type="molecule type" value="Genomic_DNA"/>
</dbReference>
<evidence type="ECO:0000313" key="10">
    <source>
        <dbReference type="Proteomes" id="UP000183832"/>
    </source>
</evidence>
<keyword evidence="3 8" id="KW-0349">Heme</keyword>
<gene>
    <name evidence="9" type="primary">putative Cytochrome P450 315a1</name>
    <name evidence="9" type="ORF">CLUMA_CG013624</name>
</gene>
<evidence type="ECO:0000256" key="7">
    <source>
        <dbReference type="ARBA" id="ARBA00023033"/>
    </source>
</evidence>
<dbReference type="Gene3D" id="1.10.630.10">
    <property type="entry name" value="Cytochrome P450"/>
    <property type="match status" value="1"/>
</dbReference>
<organism evidence="9 10">
    <name type="scientific">Clunio marinus</name>
    <dbReference type="NCBI Taxonomy" id="568069"/>
    <lineage>
        <taxon>Eukaryota</taxon>
        <taxon>Metazoa</taxon>
        <taxon>Ecdysozoa</taxon>
        <taxon>Arthropoda</taxon>
        <taxon>Hexapoda</taxon>
        <taxon>Insecta</taxon>
        <taxon>Pterygota</taxon>
        <taxon>Neoptera</taxon>
        <taxon>Endopterygota</taxon>
        <taxon>Diptera</taxon>
        <taxon>Nematocera</taxon>
        <taxon>Chironomoidea</taxon>
        <taxon>Chironomidae</taxon>
        <taxon>Clunio</taxon>
    </lineage>
</organism>
<evidence type="ECO:0000256" key="6">
    <source>
        <dbReference type="ARBA" id="ARBA00023004"/>
    </source>
</evidence>
<dbReference type="CDD" id="cd11054">
    <property type="entry name" value="CYP24A1-like"/>
    <property type="match status" value="1"/>
</dbReference>
<dbReference type="InterPro" id="IPR002401">
    <property type="entry name" value="Cyt_P450_E_grp-I"/>
</dbReference>
<name>A0A1J1IJC8_9DIPT</name>
<evidence type="ECO:0000256" key="2">
    <source>
        <dbReference type="ARBA" id="ARBA00010617"/>
    </source>
</evidence>
<keyword evidence="4 8" id="KW-0479">Metal-binding</keyword>
<dbReference type="AlphaFoldDB" id="A0A1J1IJC8"/>
<accession>A0A1J1IJC8</accession>
<dbReference type="GO" id="GO:0071375">
    <property type="term" value="P:cellular response to peptide hormone stimulus"/>
    <property type="evidence" value="ECO:0007669"/>
    <property type="project" value="TreeGrafter"/>
</dbReference>
<protein>
    <submittedName>
        <fullName evidence="9">CLUMA_CG013624, isoform A</fullName>
    </submittedName>
</protein>
<keyword evidence="7" id="KW-0503">Monooxygenase</keyword>
<dbReference type="STRING" id="568069.A0A1J1IJC8"/>
<dbReference type="GO" id="GO:0005743">
    <property type="term" value="C:mitochondrial inner membrane"/>
    <property type="evidence" value="ECO:0007669"/>
    <property type="project" value="TreeGrafter"/>
</dbReference>
<dbReference type="InterPro" id="IPR036396">
    <property type="entry name" value="Cyt_P450_sf"/>
</dbReference>
<dbReference type="PANTHER" id="PTHR24279">
    <property type="entry name" value="CYTOCHROME P450"/>
    <property type="match status" value="1"/>
</dbReference>
<dbReference type="Proteomes" id="UP000183832">
    <property type="component" value="Unassembled WGS sequence"/>
</dbReference>
<evidence type="ECO:0000313" key="9">
    <source>
        <dbReference type="EMBL" id="CRL00351.1"/>
    </source>
</evidence>
<keyword evidence="10" id="KW-1185">Reference proteome</keyword>
<evidence type="ECO:0000256" key="5">
    <source>
        <dbReference type="ARBA" id="ARBA00023002"/>
    </source>
</evidence>
<dbReference type="GO" id="GO:0005506">
    <property type="term" value="F:iron ion binding"/>
    <property type="evidence" value="ECO:0007669"/>
    <property type="project" value="InterPro"/>
</dbReference>
<evidence type="ECO:0000256" key="1">
    <source>
        <dbReference type="ARBA" id="ARBA00001971"/>
    </source>
</evidence>
<dbReference type="InterPro" id="IPR050479">
    <property type="entry name" value="CYP11_CYP27_families"/>
</dbReference>
<dbReference type="GO" id="GO:0016705">
    <property type="term" value="F:oxidoreductase activity, acting on paired donors, with incorporation or reduction of molecular oxygen"/>
    <property type="evidence" value="ECO:0007669"/>
    <property type="project" value="InterPro"/>
</dbReference>
<evidence type="ECO:0000256" key="3">
    <source>
        <dbReference type="ARBA" id="ARBA00022617"/>
    </source>
</evidence>